<accession>A0A9P5Z9Z0</accession>
<dbReference type="SUPFAM" id="SSF51735">
    <property type="entry name" value="NAD(P)-binding Rossmann-fold domains"/>
    <property type="match status" value="1"/>
</dbReference>
<name>A0A9P5Z9Z0_9AGAR</name>
<reference evidence="4" key="1">
    <citation type="submission" date="2020-11" db="EMBL/GenBank/DDBJ databases">
        <authorList>
            <consortium name="DOE Joint Genome Institute"/>
            <person name="Ahrendt S."/>
            <person name="Riley R."/>
            <person name="Andreopoulos W."/>
            <person name="Labutti K."/>
            <person name="Pangilinan J."/>
            <person name="Ruiz-Duenas F.J."/>
            <person name="Barrasa J.M."/>
            <person name="Sanchez-Garcia M."/>
            <person name="Camarero S."/>
            <person name="Miyauchi S."/>
            <person name="Serrano A."/>
            <person name="Linde D."/>
            <person name="Babiker R."/>
            <person name="Drula E."/>
            <person name="Ayuso-Fernandez I."/>
            <person name="Pacheco R."/>
            <person name="Padilla G."/>
            <person name="Ferreira P."/>
            <person name="Barriuso J."/>
            <person name="Kellner H."/>
            <person name="Castanera R."/>
            <person name="Alfaro M."/>
            <person name="Ramirez L."/>
            <person name="Pisabarro A.G."/>
            <person name="Kuo A."/>
            <person name="Tritt A."/>
            <person name="Lipzen A."/>
            <person name="He G."/>
            <person name="Yan M."/>
            <person name="Ng V."/>
            <person name="Cullen D."/>
            <person name="Martin F."/>
            <person name="Rosso M.-N."/>
            <person name="Henrissat B."/>
            <person name="Hibbett D."/>
            <person name="Martinez A.T."/>
            <person name="Grigoriev I.V."/>
        </authorList>
    </citation>
    <scope>NUCLEOTIDE SEQUENCE</scope>
    <source>
        <strain evidence="4">CIRM-BRFM 674</strain>
    </source>
</reference>
<dbReference type="InterPro" id="IPR036291">
    <property type="entry name" value="NAD(P)-bd_dom_sf"/>
</dbReference>
<organism evidence="4 5">
    <name type="scientific">Pholiota conissans</name>
    <dbReference type="NCBI Taxonomy" id="109636"/>
    <lineage>
        <taxon>Eukaryota</taxon>
        <taxon>Fungi</taxon>
        <taxon>Dikarya</taxon>
        <taxon>Basidiomycota</taxon>
        <taxon>Agaricomycotina</taxon>
        <taxon>Agaricomycetes</taxon>
        <taxon>Agaricomycetidae</taxon>
        <taxon>Agaricales</taxon>
        <taxon>Agaricineae</taxon>
        <taxon>Strophariaceae</taxon>
        <taxon>Pholiota</taxon>
    </lineage>
</organism>
<evidence type="ECO:0000256" key="1">
    <source>
        <dbReference type="ARBA" id="ARBA00023002"/>
    </source>
</evidence>
<dbReference type="GO" id="GO:0016616">
    <property type="term" value="F:oxidoreductase activity, acting on the CH-OH group of donors, NAD or NADP as acceptor"/>
    <property type="evidence" value="ECO:0007669"/>
    <property type="project" value="TreeGrafter"/>
</dbReference>
<dbReference type="InterPro" id="IPR050425">
    <property type="entry name" value="NAD(P)_dehydrat-like"/>
</dbReference>
<evidence type="ECO:0000256" key="2">
    <source>
        <dbReference type="ARBA" id="ARBA00023445"/>
    </source>
</evidence>
<dbReference type="AlphaFoldDB" id="A0A9P5Z9Z0"/>
<dbReference type="EMBL" id="MU155159">
    <property type="protein sequence ID" value="KAF9482945.1"/>
    <property type="molecule type" value="Genomic_DNA"/>
</dbReference>
<comment type="caution">
    <text evidence="4">The sequence shown here is derived from an EMBL/GenBank/DDBJ whole genome shotgun (WGS) entry which is preliminary data.</text>
</comment>
<evidence type="ECO:0000313" key="5">
    <source>
        <dbReference type="Proteomes" id="UP000807469"/>
    </source>
</evidence>
<keyword evidence="1" id="KW-0560">Oxidoreductase</keyword>
<proteinExistence type="inferred from homology"/>
<sequence>MPTINKGDKVLVSGANGYIAMWIVRTLLERGYSVRGTVRNEVKAEFMKAYFSGLGFGDNFETVVVDDIEKEGAFDEAVKGVDAIEHTASPFHPRAKTADEFIQPAVRGTLGMLASALKNGSQLKRVVVTSSCAAVMMPPPSPKVFTEKDWNLEAPKAIEEQGDKAPPMTIYRASKTLAERSAWDFVEKHKSEIKWDLSVINPPFVFGPPIHDVNSISSLNTSVQLWIDMVTSTTPKSAQALLDSNAWVDVRDVALAHVLALEVDAAGGERVVVAEGSWIWQEWLDIANSLPSNPFSTHPLYKGEPDLLKDEKKYLISYDTCKEHSIFGIKFHTKLETTKDTLEDFAKRGW</sequence>
<dbReference type="Pfam" id="PF01370">
    <property type="entry name" value="Epimerase"/>
    <property type="match status" value="1"/>
</dbReference>
<feature type="domain" description="NAD-dependent epimerase/dehydratase" evidence="3">
    <location>
        <begin position="10"/>
        <end position="273"/>
    </location>
</feature>
<dbReference type="CDD" id="cd05227">
    <property type="entry name" value="AR_SDR_e"/>
    <property type="match status" value="1"/>
</dbReference>
<dbReference type="Proteomes" id="UP000807469">
    <property type="component" value="Unassembled WGS sequence"/>
</dbReference>
<dbReference type="Gene3D" id="3.40.50.720">
    <property type="entry name" value="NAD(P)-binding Rossmann-like Domain"/>
    <property type="match status" value="1"/>
</dbReference>
<evidence type="ECO:0000259" key="3">
    <source>
        <dbReference type="Pfam" id="PF01370"/>
    </source>
</evidence>
<protein>
    <submittedName>
        <fullName evidence="4">D-lactaldehyde dehydrogenase</fullName>
    </submittedName>
</protein>
<dbReference type="OrthoDB" id="2735536at2759"/>
<comment type="similarity">
    <text evidence="2">Belongs to the NAD(P)-dependent epimerase/dehydratase family. Dihydroflavonol-4-reductase subfamily.</text>
</comment>
<keyword evidence="5" id="KW-1185">Reference proteome</keyword>
<gene>
    <name evidence="4" type="ORF">BDN70DRAFT_918738</name>
</gene>
<dbReference type="InterPro" id="IPR001509">
    <property type="entry name" value="Epimerase_deHydtase"/>
</dbReference>
<evidence type="ECO:0000313" key="4">
    <source>
        <dbReference type="EMBL" id="KAF9482945.1"/>
    </source>
</evidence>
<dbReference type="PANTHER" id="PTHR10366:SF564">
    <property type="entry name" value="STEROL-4-ALPHA-CARBOXYLATE 3-DEHYDROGENASE, DECARBOXYLATING"/>
    <property type="match status" value="1"/>
</dbReference>
<dbReference type="PANTHER" id="PTHR10366">
    <property type="entry name" value="NAD DEPENDENT EPIMERASE/DEHYDRATASE"/>
    <property type="match status" value="1"/>
</dbReference>